<dbReference type="GO" id="GO:0016787">
    <property type="term" value="F:hydrolase activity"/>
    <property type="evidence" value="ECO:0007669"/>
    <property type="project" value="UniProtKB-KW"/>
</dbReference>
<dbReference type="Gene3D" id="3.90.79.10">
    <property type="entry name" value="Nucleoside Triphosphate Pyrophosphohydrolase"/>
    <property type="match status" value="1"/>
</dbReference>
<dbReference type="PANTHER" id="PTHR43736">
    <property type="entry name" value="ADP-RIBOSE PYROPHOSPHATASE"/>
    <property type="match status" value="1"/>
</dbReference>
<dbReference type="InterPro" id="IPR000086">
    <property type="entry name" value="NUDIX_hydrolase_dom"/>
</dbReference>
<evidence type="ECO:0000313" key="5">
    <source>
        <dbReference type="Proteomes" id="UP000334340"/>
    </source>
</evidence>
<reference evidence="4 5" key="1">
    <citation type="submission" date="2019-07" db="EMBL/GenBank/DDBJ databases">
        <authorList>
            <person name="Cremers G."/>
        </authorList>
    </citation>
    <scope>NUCLEOTIDE SEQUENCE [LARGE SCALE GENOMIC DNA]</scope>
</reference>
<dbReference type="AlphaFoldDB" id="A0A564ZLI9"/>
<dbReference type="SUPFAM" id="SSF55811">
    <property type="entry name" value="Nudix"/>
    <property type="match status" value="1"/>
</dbReference>
<dbReference type="PRINTS" id="PR00502">
    <property type="entry name" value="NUDIXFAMILY"/>
</dbReference>
<protein>
    <submittedName>
        <fullName evidence="4">CTP pyrophosphohydrolase</fullName>
        <ecNumber evidence="4">3.6.1.-</ecNumber>
    </submittedName>
</protein>
<organism evidence="4 5">
    <name type="scientific">Candidatus Methylomirabilis lanthanidiphila</name>
    <dbReference type="NCBI Taxonomy" id="2211376"/>
    <lineage>
        <taxon>Bacteria</taxon>
        <taxon>Candidatus Methylomirabilota</taxon>
        <taxon>Candidatus Methylomirabilia</taxon>
        <taxon>Candidatus Methylomirabilales</taxon>
        <taxon>Candidatus Methylomirabilaceae</taxon>
        <taxon>Candidatus Methylomirabilis</taxon>
    </lineage>
</organism>
<dbReference type="Pfam" id="PF00293">
    <property type="entry name" value="NUDIX"/>
    <property type="match status" value="1"/>
</dbReference>
<dbReference type="EC" id="3.6.1.-" evidence="4"/>
<accession>A0A564ZLI9</accession>
<sequence>MQCDAGAERQYPRQPVLAVGAAVVRDGKVLLVLRGREPGRGLWSLPGGVVVSGETLRAAVARELREECGIEVAVAETAEVVERMIPDAEGRLQYHYVILDYRARWLRGELTASEEIEDARWVEPDSLNQYRMTRGTADVIRRLLARSRGKVRDLGG</sequence>
<feature type="domain" description="Nudix hydrolase" evidence="3">
    <location>
        <begin position="14"/>
        <end position="145"/>
    </location>
</feature>
<dbReference type="EMBL" id="CABIKM010000046">
    <property type="protein sequence ID" value="VUZ86209.1"/>
    <property type="molecule type" value="Genomic_DNA"/>
</dbReference>
<proteinExistence type="inferred from homology"/>
<dbReference type="CDD" id="cd04673">
    <property type="entry name" value="NUDIX_ADPRase"/>
    <property type="match status" value="1"/>
</dbReference>
<evidence type="ECO:0000313" key="4">
    <source>
        <dbReference type="EMBL" id="VUZ86209.1"/>
    </source>
</evidence>
<dbReference type="InterPro" id="IPR015797">
    <property type="entry name" value="NUDIX_hydrolase-like_dom_sf"/>
</dbReference>
<dbReference type="InterPro" id="IPR020476">
    <property type="entry name" value="Nudix_hydrolase"/>
</dbReference>
<dbReference type="PROSITE" id="PS00893">
    <property type="entry name" value="NUDIX_BOX"/>
    <property type="match status" value="1"/>
</dbReference>
<dbReference type="InterPro" id="IPR020084">
    <property type="entry name" value="NUDIX_hydrolase_CS"/>
</dbReference>
<keyword evidence="1 2" id="KW-0378">Hydrolase</keyword>
<keyword evidence="5" id="KW-1185">Reference proteome</keyword>
<name>A0A564ZLI9_9BACT</name>
<evidence type="ECO:0000259" key="3">
    <source>
        <dbReference type="PROSITE" id="PS51462"/>
    </source>
</evidence>
<dbReference type="PROSITE" id="PS51462">
    <property type="entry name" value="NUDIX"/>
    <property type="match status" value="1"/>
</dbReference>
<gene>
    <name evidence="4" type="ORF">MELA_02609</name>
</gene>
<comment type="similarity">
    <text evidence="2">Belongs to the Nudix hydrolase family.</text>
</comment>
<evidence type="ECO:0000256" key="1">
    <source>
        <dbReference type="ARBA" id="ARBA00022801"/>
    </source>
</evidence>
<dbReference type="Proteomes" id="UP000334340">
    <property type="component" value="Unassembled WGS sequence"/>
</dbReference>
<evidence type="ECO:0000256" key="2">
    <source>
        <dbReference type="RuleBase" id="RU003476"/>
    </source>
</evidence>
<dbReference type="PANTHER" id="PTHR43736:SF1">
    <property type="entry name" value="DIHYDRONEOPTERIN TRIPHOSPHATE DIPHOSPHATASE"/>
    <property type="match status" value="1"/>
</dbReference>